<dbReference type="EMBL" id="PYOC01000001">
    <property type="protein sequence ID" value="PSV50055.1"/>
    <property type="molecule type" value="Genomic_DNA"/>
</dbReference>
<name>A0A2T3LF93_9GAMM</name>
<evidence type="ECO:0000313" key="2">
    <source>
        <dbReference type="Proteomes" id="UP000241803"/>
    </source>
</evidence>
<dbReference type="Proteomes" id="UP000241803">
    <property type="component" value="Unassembled WGS sequence"/>
</dbReference>
<gene>
    <name evidence="1" type="ORF">C9J47_05760</name>
</gene>
<reference evidence="1 2" key="1">
    <citation type="submission" date="2018-03" db="EMBL/GenBank/DDBJ databases">
        <title>Whole genome sequencing of Histamine producing bacteria.</title>
        <authorList>
            <person name="Butler K."/>
        </authorList>
    </citation>
    <scope>NUCLEOTIDE SEQUENCE [LARGE SCALE GENOMIC DNA]</scope>
    <source>
        <strain evidence="1 2">ATCC 19614</strain>
    </source>
</reference>
<proteinExistence type="predicted"/>
<evidence type="ECO:0000313" key="1">
    <source>
        <dbReference type="EMBL" id="PSV50055.1"/>
    </source>
</evidence>
<protein>
    <submittedName>
        <fullName evidence="1">Uncharacterized protein</fullName>
    </submittedName>
</protein>
<dbReference type="RefSeq" id="WP_107252639.1">
    <property type="nucleotide sequence ID" value="NZ_PYOC01000001.1"/>
</dbReference>
<accession>A0A2T3LF93</accession>
<keyword evidence="2" id="KW-1185">Reference proteome</keyword>
<dbReference type="AlphaFoldDB" id="A0A2T3LF93"/>
<organism evidence="1 2">
    <name type="scientific">Photobacterium indicum</name>
    <dbReference type="NCBI Taxonomy" id="81447"/>
    <lineage>
        <taxon>Bacteria</taxon>
        <taxon>Pseudomonadati</taxon>
        <taxon>Pseudomonadota</taxon>
        <taxon>Gammaproteobacteria</taxon>
        <taxon>Vibrionales</taxon>
        <taxon>Vibrionaceae</taxon>
        <taxon>Photobacterium</taxon>
    </lineage>
</organism>
<sequence length="190" mass="21830">MIRENTFTPVNNWTKPFVSEVAEVLALLREYGYESAKLVKLTGISERRFCDWTAGYKKEPYEVSYIPYTCWCFLVALVGKPNINNRGNALSVDVRKVLSAFDRNAFLPANKFVSPSRLQLNRVVGEGVFTGLTFTDLAESFNWKLDHFEDNLEKNNIPFLNWCLILMYLGLDIQKMILTDLDEELIIGQS</sequence>
<comment type="caution">
    <text evidence="1">The sequence shown here is derived from an EMBL/GenBank/DDBJ whole genome shotgun (WGS) entry which is preliminary data.</text>
</comment>